<name>A0ABW5M9T9_9BACT</name>
<dbReference type="Proteomes" id="UP001597469">
    <property type="component" value="Unassembled WGS sequence"/>
</dbReference>
<gene>
    <name evidence="1" type="ORF">ACFSUS_22505</name>
</gene>
<protein>
    <submittedName>
        <fullName evidence="1">Uncharacterized protein</fullName>
    </submittedName>
</protein>
<accession>A0ABW5M9T9</accession>
<organism evidence="1 2">
    <name type="scientific">Spirosoma soli</name>
    <dbReference type="NCBI Taxonomy" id="1770529"/>
    <lineage>
        <taxon>Bacteria</taxon>
        <taxon>Pseudomonadati</taxon>
        <taxon>Bacteroidota</taxon>
        <taxon>Cytophagia</taxon>
        <taxon>Cytophagales</taxon>
        <taxon>Cytophagaceae</taxon>
        <taxon>Spirosoma</taxon>
    </lineage>
</organism>
<reference evidence="2" key="1">
    <citation type="journal article" date="2019" name="Int. J. Syst. Evol. Microbiol.">
        <title>The Global Catalogue of Microorganisms (GCM) 10K type strain sequencing project: providing services to taxonomists for standard genome sequencing and annotation.</title>
        <authorList>
            <consortium name="The Broad Institute Genomics Platform"/>
            <consortium name="The Broad Institute Genome Sequencing Center for Infectious Disease"/>
            <person name="Wu L."/>
            <person name="Ma J."/>
        </authorList>
    </citation>
    <scope>NUCLEOTIDE SEQUENCE [LARGE SCALE GENOMIC DNA]</scope>
    <source>
        <strain evidence="2">KCTC 42805</strain>
    </source>
</reference>
<evidence type="ECO:0000313" key="1">
    <source>
        <dbReference type="EMBL" id="MFD2573429.1"/>
    </source>
</evidence>
<proteinExistence type="predicted"/>
<sequence length="95" mass="10787">MTKLDKRSKLKQEYANLSYISNSGGLTKRYVYRGLKPGFIKVTKFNKATGMVEGRFAVTFSEDTSVYNRLQNGMSGTARFTSGLFRIKITDVMLR</sequence>
<dbReference type="EMBL" id="JBHULN010000018">
    <property type="protein sequence ID" value="MFD2573429.1"/>
    <property type="molecule type" value="Genomic_DNA"/>
</dbReference>
<evidence type="ECO:0000313" key="2">
    <source>
        <dbReference type="Proteomes" id="UP001597469"/>
    </source>
</evidence>
<dbReference type="RefSeq" id="WP_381526095.1">
    <property type="nucleotide sequence ID" value="NZ_JBHULN010000018.1"/>
</dbReference>
<comment type="caution">
    <text evidence="1">The sequence shown here is derived from an EMBL/GenBank/DDBJ whole genome shotgun (WGS) entry which is preliminary data.</text>
</comment>
<keyword evidence="2" id="KW-1185">Reference proteome</keyword>